<dbReference type="InterPro" id="IPR050903">
    <property type="entry name" value="Bact_Chemotaxis_MeTrfase"/>
</dbReference>
<dbReference type="EMBL" id="QEWP01000007">
    <property type="protein sequence ID" value="PWD99405.1"/>
    <property type="molecule type" value="Genomic_DNA"/>
</dbReference>
<evidence type="ECO:0000313" key="2">
    <source>
        <dbReference type="EMBL" id="PWD99405.1"/>
    </source>
</evidence>
<evidence type="ECO:0000259" key="1">
    <source>
        <dbReference type="PROSITE" id="PS50123"/>
    </source>
</evidence>
<comment type="caution">
    <text evidence="2">The sequence shown here is derived from an EMBL/GenBank/DDBJ whole genome shotgun (WGS) entry which is preliminary data.</text>
</comment>
<sequence>MTYKEYLHVLKEHSPYDFSEYSDNSIFRRIQKVMRDHQISLEELGARTQADKLFVEEVVEAITVNTTELFRDPEVWRFLLEKHLPSYRSNNFINIWHAGCSTGQEVYSLLILFNELGLLDKVRVFATDISQKALEIAKKGAYKHQLDRGCIENFDEVFNNHSGRSVNFSKYFDVDEKKDEISVKPILKKNVKFIRHDLVKKELPFYNKMDFVFCRNVLIYFNIKLQTRIVQRFFDSLYANGTLVLGAHEGLSGFFKTKFDRQGPVYKKSNVFHFRY</sequence>
<name>A0A2U2B8L4_9BACT</name>
<dbReference type="PRINTS" id="PR00996">
    <property type="entry name" value="CHERMTFRASE"/>
</dbReference>
<organism evidence="2 3">
    <name type="scientific">Marinilabilia rubra</name>
    <dbReference type="NCBI Taxonomy" id="2162893"/>
    <lineage>
        <taxon>Bacteria</taxon>
        <taxon>Pseudomonadati</taxon>
        <taxon>Bacteroidota</taxon>
        <taxon>Bacteroidia</taxon>
        <taxon>Marinilabiliales</taxon>
        <taxon>Marinilabiliaceae</taxon>
        <taxon>Marinilabilia</taxon>
    </lineage>
</organism>
<dbReference type="Gene3D" id="3.40.50.150">
    <property type="entry name" value="Vaccinia Virus protein VP39"/>
    <property type="match status" value="1"/>
</dbReference>
<protein>
    <submittedName>
        <fullName evidence="2">Chemotaxis protein CheR</fullName>
    </submittedName>
</protein>
<dbReference type="AlphaFoldDB" id="A0A2U2B8L4"/>
<evidence type="ECO:0000313" key="3">
    <source>
        <dbReference type="Proteomes" id="UP000244956"/>
    </source>
</evidence>
<dbReference type="InterPro" id="IPR022642">
    <property type="entry name" value="CheR_C"/>
</dbReference>
<dbReference type="PANTHER" id="PTHR24422:SF8">
    <property type="entry name" value="CHEMOTAXIS PROTEIN"/>
    <property type="match status" value="1"/>
</dbReference>
<dbReference type="OrthoDB" id="9816309at2"/>
<keyword evidence="3" id="KW-1185">Reference proteome</keyword>
<dbReference type="InterPro" id="IPR000780">
    <property type="entry name" value="CheR_MeTrfase"/>
</dbReference>
<dbReference type="InterPro" id="IPR029063">
    <property type="entry name" value="SAM-dependent_MTases_sf"/>
</dbReference>
<reference evidence="2 3" key="1">
    <citation type="submission" date="2018-05" db="EMBL/GenBank/DDBJ databases">
        <title>Marinilabilia rubrum sp. nov., isolated from saltern sediment.</title>
        <authorList>
            <person name="Zhang R."/>
        </authorList>
    </citation>
    <scope>NUCLEOTIDE SEQUENCE [LARGE SCALE GENOMIC DNA]</scope>
    <source>
        <strain evidence="2 3">WTE16</strain>
    </source>
</reference>
<gene>
    <name evidence="2" type="ORF">DDZ16_10375</name>
</gene>
<dbReference type="Pfam" id="PF01739">
    <property type="entry name" value="CheR"/>
    <property type="match status" value="1"/>
</dbReference>
<dbReference type="SMART" id="SM00138">
    <property type="entry name" value="MeTrc"/>
    <property type="match status" value="1"/>
</dbReference>
<dbReference type="Proteomes" id="UP000244956">
    <property type="component" value="Unassembled WGS sequence"/>
</dbReference>
<dbReference type="PROSITE" id="PS50123">
    <property type="entry name" value="CHER"/>
    <property type="match status" value="1"/>
</dbReference>
<accession>A0A2U2B8L4</accession>
<dbReference type="SUPFAM" id="SSF53335">
    <property type="entry name" value="S-adenosyl-L-methionine-dependent methyltransferases"/>
    <property type="match status" value="1"/>
</dbReference>
<dbReference type="GO" id="GO:0008757">
    <property type="term" value="F:S-adenosylmethionine-dependent methyltransferase activity"/>
    <property type="evidence" value="ECO:0007669"/>
    <property type="project" value="InterPro"/>
</dbReference>
<dbReference type="PANTHER" id="PTHR24422">
    <property type="entry name" value="CHEMOTAXIS PROTEIN METHYLTRANSFERASE"/>
    <property type="match status" value="1"/>
</dbReference>
<feature type="domain" description="CheR-type methyltransferase" evidence="1">
    <location>
        <begin position="1"/>
        <end position="276"/>
    </location>
</feature>
<proteinExistence type="predicted"/>
<dbReference type="RefSeq" id="WP_109264389.1">
    <property type="nucleotide sequence ID" value="NZ_QEWP01000007.1"/>
</dbReference>